<evidence type="ECO:0000259" key="1">
    <source>
        <dbReference type="Pfam" id="PF12697"/>
    </source>
</evidence>
<evidence type="ECO:0000313" key="2">
    <source>
        <dbReference type="EMBL" id="KAJ7764874.1"/>
    </source>
</evidence>
<keyword evidence="3" id="KW-1185">Reference proteome</keyword>
<dbReference type="SUPFAM" id="SSF53474">
    <property type="entry name" value="alpha/beta-Hydrolases"/>
    <property type="match status" value="1"/>
</dbReference>
<dbReference type="Proteomes" id="UP001215598">
    <property type="component" value="Unassembled WGS sequence"/>
</dbReference>
<dbReference type="Gene3D" id="3.40.50.1820">
    <property type="entry name" value="alpha/beta hydrolase"/>
    <property type="match status" value="1"/>
</dbReference>
<sequence length="351" mass="37816">MSTSFQTLVVNATTGVELSYIDSGPPSAHEPYTTIFAIHGMIFSNVVFQRMIALAPTQGVRVVAINRRGFPGSTPFTPEEFNVNLTGGSGDAEREAQMEARGHEIATFIAIFIQKFDLPAFSGAGRPGGAILLGWSLGAPFTTFAIANSDTLPEATREVLTSHVRSLILYEAAPIALGLPTPAQNWNPLMDSTIPASLRLEAFSQWVTAYFDHASTTDKALDSLSWVVTSPSRVPTLYGIPAVQLTAMIQLGAAASTDRPFLFFFHDQLLSAYRKAFYDASTAALFPNMKRAVLCGDKTAAFGIAGMWAVEVDHATTSPQAKVTYEMMSGTNHLGPWDDATTVLETVIRLA</sequence>
<comment type="caution">
    <text evidence="2">The sequence shown here is derived from an EMBL/GenBank/DDBJ whole genome shotgun (WGS) entry which is preliminary data.</text>
</comment>
<dbReference type="InterPro" id="IPR000073">
    <property type="entry name" value="AB_hydrolase_1"/>
</dbReference>
<proteinExistence type="predicted"/>
<dbReference type="Pfam" id="PF12697">
    <property type="entry name" value="Abhydrolase_6"/>
    <property type="match status" value="1"/>
</dbReference>
<name>A0AAD7JI28_9AGAR</name>
<evidence type="ECO:0000313" key="3">
    <source>
        <dbReference type="Proteomes" id="UP001215598"/>
    </source>
</evidence>
<protein>
    <submittedName>
        <fullName evidence="2">Alpha/Beta hydrolase protein</fullName>
    </submittedName>
</protein>
<organism evidence="2 3">
    <name type="scientific">Mycena metata</name>
    <dbReference type="NCBI Taxonomy" id="1033252"/>
    <lineage>
        <taxon>Eukaryota</taxon>
        <taxon>Fungi</taxon>
        <taxon>Dikarya</taxon>
        <taxon>Basidiomycota</taxon>
        <taxon>Agaricomycotina</taxon>
        <taxon>Agaricomycetes</taxon>
        <taxon>Agaricomycetidae</taxon>
        <taxon>Agaricales</taxon>
        <taxon>Marasmiineae</taxon>
        <taxon>Mycenaceae</taxon>
        <taxon>Mycena</taxon>
    </lineage>
</organism>
<dbReference type="EMBL" id="JARKIB010000027">
    <property type="protein sequence ID" value="KAJ7764874.1"/>
    <property type="molecule type" value="Genomic_DNA"/>
</dbReference>
<accession>A0AAD7JI28</accession>
<dbReference type="GO" id="GO:0016787">
    <property type="term" value="F:hydrolase activity"/>
    <property type="evidence" value="ECO:0007669"/>
    <property type="project" value="UniProtKB-KW"/>
</dbReference>
<keyword evidence="2" id="KW-0378">Hydrolase</keyword>
<feature type="domain" description="AB hydrolase-1" evidence="1">
    <location>
        <begin position="38"/>
        <end position="299"/>
    </location>
</feature>
<dbReference type="AlphaFoldDB" id="A0AAD7JI28"/>
<reference evidence="2" key="1">
    <citation type="submission" date="2023-03" db="EMBL/GenBank/DDBJ databases">
        <title>Massive genome expansion in bonnet fungi (Mycena s.s.) driven by repeated elements and novel gene families across ecological guilds.</title>
        <authorList>
            <consortium name="Lawrence Berkeley National Laboratory"/>
            <person name="Harder C.B."/>
            <person name="Miyauchi S."/>
            <person name="Viragh M."/>
            <person name="Kuo A."/>
            <person name="Thoen E."/>
            <person name="Andreopoulos B."/>
            <person name="Lu D."/>
            <person name="Skrede I."/>
            <person name="Drula E."/>
            <person name="Henrissat B."/>
            <person name="Morin E."/>
            <person name="Kohler A."/>
            <person name="Barry K."/>
            <person name="LaButti K."/>
            <person name="Morin E."/>
            <person name="Salamov A."/>
            <person name="Lipzen A."/>
            <person name="Mereny Z."/>
            <person name="Hegedus B."/>
            <person name="Baldrian P."/>
            <person name="Stursova M."/>
            <person name="Weitz H."/>
            <person name="Taylor A."/>
            <person name="Grigoriev I.V."/>
            <person name="Nagy L.G."/>
            <person name="Martin F."/>
            <person name="Kauserud H."/>
        </authorList>
    </citation>
    <scope>NUCLEOTIDE SEQUENCE</scope>
    <source>
        <strain evidence="2">CBHHK182m</strain>
    </source>
</reference>
<gene>
    <name evidence="2" type="ORF">B0H16DRAFT_1367980</name>
</gene>
<dbReference type="InterPro" id="IPR029058">
    <property type="entry name" value="AB_hydrolase_fold"/>
</dbReference>